<comment type="similarity">
    <text evidence="1">Belongs to the glycosyltransferase group 1 family. Glycosyltransferase 4 subfamily.</text>
</comment>
<evidence type="ECO:0000313" key="7">
    <source>
        <dbReference type="Proteomes" id="UP000621799"/>
    </source>
</evidence>
<dbReference type="InterPro" id="IPR001296">
    <property type="entry name" value="Glyco_trans_1"/>
</dbReference>
<feature type="domain" description="Glycosyltransferase subfamily 4-like N-terminal" evidence="5">
    <location>
        <begin position="15"/>
        <end position="210"/>
    </location>
</feature>
<reference evidence="6" key="1">
    <citation type="submission" date="2020-10" db="EMBL/GenBank/DDBJ databases">
        <authorList>
            <person name="Castelo-Branco R."/>
            <person name="Eusebio N."/>
            <person name="Adriana R."/>
            <person name="Vieira A."/>
            <person name="Brugerolle De Fraissinette N."/>
            <person name="Rezende De Castro R."/>
            <person name="Schneider M.P."/>
            <person name="Vasconcelos V."/>
            <person name="Leao P.N."/>
        </authorList>
    </citation>
    <scope>NUCLEOTIDE SEQUENCE</scope>
    <source>
        <strain evidence="6">LEGE 11467</strain>
    </source>
</reference>
<dbReference type="RefSeq" id="WP_264321655.1">
    <property type="nucleotide sequence ID" value="NZ_JADEXN010000197.1"/>
</dbReference>
<dbReference type="Pfam" id="PF00534">
    <property type="entry name" value="Glycos_transf_1"/>
    <property type="match status" value="1"/>
</dbReference>
<dbReference type="Proteomes" id="UP000621799">
    <property type="component" value="Unassembled WGS sequence"/>
</dbReference>
<keyword evidence="7" id="KW-1185">Reference proteome</keyword>
<evidence type="ECO:0000256" key="1">
    <source>
        <dbReference type="ARBA" id="ARBA00009481"/>
    </source>
</evidence>
<protein>
    <submittedName>
        <fullName evidence="6">Glycosyltransferase</fullName>
    </submittedName>
</protein>
<evidence type="ECO:0000259" key="4">
    <source>
        <dbReference type="Pfam" id="PF00534"/>
    </source>
</evidence>
<dbReference type="Pfam" id="PF13439">
    <property type="entry name" value="Glyco_transf_4"/>
    <property type="match status" value="1"/>
</dbReference>
<accession>A0A928VZ17</accession>
<dbReference type="Gene3D" id="3.40.50.2000">
    <property type="entry name" value="Glycogen Phosphorylase B"/>
    <property type="match status" value="2"/>
</dbReference>
<keyword evidence="2" id="KW-0328">Glycosyltransferase</keyword>
<dbReference type="AlphaFoldDB" id="A0A928VZ17"/>
<evidence type="ECO:0000256" key="3">
    <source>
        <dbReference type="ARBA" id="ARBA00022679"/>
    </source>
</evidence>
<organism evidence="6 7">
    <name type="scientific">Zarconia navalis LEGE 11467</name>
    <dbReference type="NCBI Taxonomy" id="1828826"/>
    <lineage>
        <taxon>Bacteria</taxon>
        <taxon>Bacillati</taxon>
        <taxon>Cyanobacteriota</taxon>
        <taxon>Cyanophyceae</taxon>
        <taxon>Oscillatoriophycideae</taxon>
        <taxon>Oscillatoriales</taxon>
        <taxon>Oscillatoriales incertae sedis</taxon>
        <taxon>Zarconia</taxon>
        <taxon>Zarconia navalis</taxon>
    </lineage>
</organism>
<sequence>MKIAFMVGQFPLLSETFILNQITGAIDRGHEVDIYADLPGDITILHGDVTKYKLLDRTTYLPSIPENLLWRCIKGFGLLATRLRQAPLKTLRALNVVRYGKPALSLWLLYSLVPELASSYDIIHCQFGTQSFRGMAFQTVNSPQAKLVTTFRGQDISRFVAQKGPHIYDRLFSRGDYFLANCEFFKQQALELGCPRDRIKVHGSGLECDRFPFRTRRPPAKKPVRIATVGRLVEKKGIEYSIRGVAECMRSYPNLTYTIVGEGELRPELEQLVRSLGLESKIKLVGQKSQEELIDILETCHLFIAPSVTAADGDRDAPVNTLKEAMAMGLPIISTRHGGIPELVDDGVEGFLVPERDASAIARELSELLEHPQRWPIMGRAGRARVEAQYDLSRLNDELATLYRSLLQPDQPPSKTASLLPT</sequence>
<name>A0A928VZ17_9CYAN</name>
<dbReference type="EMBL" id="JADEXN010000197">
    <property type="protein sequence ID" value="MBE9041447.1"/>
    <property type="molecule type" value="Genomic_DNA"/>
</dbReference>
<gene>
    <name evidence="6" type="ORF">IQ235_11710</name>
</gene>
<dbReference type="GO" id="GO:0016757">
    <property type="term" value="F:glycosyltransferase activity"/>
    <property type="evidence" value="ECO:0007669"/>
    <property type="project" value="UniProtKB-KW"/>
</dbReference>
<feature type="domain" description="Glycosyl transferase family 1" evidence="4">
    <location>
        <begin position="217"/>
        <end position="383"/>
    </location>
</feature>
<dbReference type="InterPro" id="IPR028098">
    <property type="entry name" value="Glyco_trans_4-like_N"/>
</dbReference>
<dbReference type="PANTHER" id="PTHR12526:SF640">
    <property type="entry name" value="COLANIC ACID BIOSYNTHESIS GLYCOSYLTRANSFERASE WCAL-RELATED"/>
    <property type="match status" value="1"/>
</dbReference>
<comment type="caution">
    <text evidence="6">The sequence shown here is derived from an EMBL/GenBank/DDBJ whole genome shotgun (WGS) entry which is preliminary data.</text>
</comment>
<evidence type="ECO:0000256" key="2">
    <source>
        <dbReference type="ARBA" id="ARBA00022676"/>
    </source>
</evidence>
<dbReference type="SUPFAM" id="SSF53756">
    <property type="entry name" value="UDP-Glycosyltransferase/glycogen phosphorylase"/>
    <property type="match status" value="1"/>
</dbReference>
<evidence type="ECO:0000313" key="6">
    <source>
        <dbReference type="EMBL" id="MBE9041447.1"/>
    </source>
</evidence>
<dbReference type="PANTHER" id="PTHR12526">
    <property type="entry name" value="GLYCOSYLTRANSFERASE"/>
    <property type="match status" value="1"/>
</dbReference>
<keyword evidence="3" id="KW-0808">Transferase</keyword>
<evidence type="ECO:0000259" key="5">
    <source>
        <dbReference type="Pfam" id="PF13439"/>
    </source>
</evidence>
<proteinExistence type="inferred from homology"/>